<keyword evidence="6" id="KW-1185">Reference proteome</keyword>
<dbReference type="Pfam" id="PF00155">
    <property type="entry name" value="Aminotran_1_2"/>
    <property type="match status" value="1"/>
</dbReference>
<name>A0AAJ0FN48_9HYPO</name>
<proteinExistence type="predicted"/>
<dbReference type="InterPro" id="IPR050087">
    <property type="entry name" value="AON_synthase_class-II"/>
</dbReference>
<organism evidence="5 6">
    <name type="scientific">Conoideocrella luteorostrata</name>
    <dbReference type="NCBI Taxonomy" id="1105319"/>
    <lineage>
        <taxon>Eukaryota</taxon>
        <taxon>Fungi</taxon>
        <taxon>Dikarya</taxon>
        <taxon>Ascomycota</taxon>
        <taxon>Pezizomycotina</taxon>
        <taxon>Sordariomycetes</taxon>
        <taxon>Hypocreomycetidae</taxon>
        <taxon>Hypocreales</taxon>
        <taxon>Clavicipitaceae</taxon>
        <taxon>Conoideocrella</taxon>
    </lineage>
</organism>
<protein>
    <recommendedName>
        <fullName evidence="4">Aminotransferase class I/classII large domain-containing protein</fullName>
    </recommendedName>
</protein>
<comment type="cofactor">
    <cofactor evidence="1">
        <name>pyridoxal 5'-phosphate</name>
        <dbReference type="ChEBI" id="CHEBI:597326"/>
    </cofactor>
</comment>
<dbReference type="SUPFAM" id="SSF53383">
    <property type="entry name" value="PLP-dependent transferases"/>
    <property type="match status" value="1"/>
</dbReference>
<dbReference type="PANTHER" id="PTHR13693:SF100">
    <property type="entry name" value="8-AMINO-7-OXONONANOATE SYNTHASE"/>
    <property type="match status" value="1"/>
</dbReference>
<reference evidence="5" key="1">
    <citation type="submission" date="2023-06" db="EMBL/GenBank/DDBJ databases">
        <title>Conoideocrella luteorostrata (Hypocreales: Clavicipitaceae), a potential biocontrol fungus for elongate hemlock scale in United States Christmas tree production areas.</title>
        <authorList>
            <person name="Barrett H."/>
            <person name="Lovett B."/>
            <person name="Macias A.M."/>
            <person name="Stajich J.E."/>
            <person name="Kasson M.T."/>
        </authorList>
    </citation>
    <scope>NUCLEOTIDE SEQUENCE</scope>
    <source>
        <strain evidence="5">ARSEF 14590</strain>
    </source>
</reference>
<accession>A0AAJ0FN48</accession>
<evidence type="ECO:0000259" key="4">
    <source>
        <dbReference type="Pfam" id="PF00155"/>
    </source>
</evidence>
<sequence length="402" mass="44748">MDQELKKSIDTYFRTRTKGQKGVIQDYILVPEKNHDITLCDNDYLNLVNNEKVLDSQIVDLQLSAGRGVVMSPVFLGYDDPQYTLENNMGAWFGKQCHLAQSGYNANSGLVQAICKSGTHVYADLFLHLSFYDSLAAKGALLHLNRHNDTAQLEANIKKHGPGVILVESLYSTTGTYCPLEEIVRIKKQYNCVLVLDESHSFGTCHSKGYAHMKGLQDDVDFITASLAKAYATRAGVVFSPNTRFVKEHSFTYAFSSGLLRNDIVRIEAMWEVIKAADDRRQTLLTASKLLRSELSTVASLTTLEGQLPSAIVALRVKDEDEMVRLHRFLSKNGILGAPFFPPTTPVGSPIMRLSVHSNISKDDISRVRRVVAEFYGKEDTVRGYAKFNTPVAANLELMTSV</sequence>
<evidence type="ECO:0000313" key="5">
    <source>
        <dbReference type="EMBL" id="KAK2590621.1"/>
    </source>
</evidence>
<dbReference type="Gene3D" id="3.90.1150.10">
    <property type="entry name" value="Aspartate Aminotransferase, domain 1"/>
    <property type="match status" value="1"/>
</dbReference>
<feature type="domain" description="Aminotransferase class I/classII large" evidence="4">
    <location>
        <begin position="36"/>
        <end position="368"/>
    </location>
</feature>
<dbReference type="InterPro" id="IPR015424">
    <property type="entry name" value="PyrdxlP-dep_Trfase"/>
</dbReference>
<keyword evidence="2" id="KW-0808">Transferase</keyword>
<evidence type="ECO:0000313" key="6">
    <source>
        <dbReference type="Proteomes" id="UP001251528"/>
    </source>
</evidence>
<dbReference type="GO" id="GO:0008710">
    <property type="term" value="F:8-amino-7-oxononanoate synthase activity"/>
    <property type="evidence" value="ECO:0007669"/>
    <property type="project" value="TreeGrafter"/>
</dbReference>
<keyword evidence="3" id="KW-0663">Pyridoxal phosphate</keyword>
<evidence type="ECO:0000256" key="3">
    <source>
        <dbReference type="ARBA" id="ARBA00022898"/>
    </source>
</evidence>
<dbReference type="Gene3D" id="3.40.640.10">
    <property type="entry name" value="Type I PLP-dependent aspartate aminotransferase-like (Major domain)"/>
    <property type="match status" value="1"/>
</dbReference>
<dbReference type="GO" id="GO:0030170">
    <property type="term" value="F:pyridoxal phosphate binding"/>
    <property type="evidence" value="ECO:0007669"/>
    <property type="project" value="InterPro"/>
</dbReference>
<comment type="caution">
    <text evidence="5">The sequence shown here is derived from an EMBL/GenBank/DDBJ whole genome shotgun (WGS) entry which is preliminary data.</text>
</comment>
<gene>
    <name evidence="5" type="ORF">QQS21_011687</name>
</gene>
<dbReference type="PANTHER" id="PTHR13693">
    <property type="entry name" value="CLASS II AMINOTRANSFERASE/8-AMINO-7-OXONONANOATE SYNTHASE"/>
    <property type="match status" value="1"/>
</dbReference>
<evidence type="ECO:0000256" key="1">
    <source>
        <dbReference type="ARBA" id="ARBA00001933"/>
    </source>
</evidence>
<dbReference type="InterPro" id="IPR015422">
    <property type="entry name" value="PyrdxlP-dep_Trfase_small"/>
</dbReference>
<dbReference type="InterPro" id="IPR004839">
    <property type="entry name" value="Aminotransferase_I/II_large"/>
</dbReference>
<evidence type="ECO:0000256" key="2">
    <source>
        <dbReference type="ARBA" id="ARBA00022679"/>
    </source>
</evidence>
<dbReference type="InterPro" id="IPR015421">
    <property type="entry name" value="PyrdxlP-dep_Trfase_major"/>
</dbReference>
<dbReference type="AlphaFoldDB" id="A0AAJ0FN48"/>
<dbReference type="Proteomes" id="UP001251528">
    <property type="component" value="Unassembled WGS sequence"/>
</dbReference>
<dbReference type="GO" id="GO:0009102">
    <property type="term" value="P:biotin biosynthetic process"/>
    <property type="evidence" value="ECO:0007669"/>
    <property type="project" value="TreeGrafter"/>
</dbReference>
<dbReference type="EMBL" id="JASWJB010000415">
    <property type="protein sequence ID" value="KAK2590621.1"/>
    <property type="molecule type" value="Genomic_DNA"/>
</dbReference>